<evidence type="ECO:0000313" key="1">
    <source>
        <dbReference type="EMBL" id="AGO48469.1"/>
    </source>
</evidence>
<sequence>MSKIEEQLGFLNNFLHVNTFDDEDILHGTHRILLMIKSKDLVVKFLSKDVLQKLITLGYIYCDEYGLHLDVIGTKFLESRS</sequence>
<gene>
    <name evidence="1" type="ORF">Phi18:1_gp22</name>
</gene>
<organism evidence="1 2">
    <name type="scientific">Cellulophaga phage phi18:1</name>
    <dbReference type="NCBI Taxonomy" id="1327982"/>
    <lineage>
        <taxon>Viruses</taxon>
        <taxon>Duplodnaviria</taxon>
        <taxon>Heunggongvirae</taxon>
        <taxon>Uroviricota</taxon>
        <taxon>Caudoviricetes</taxon>
        <taxon>Helsingorvirus</taxon>
        <taxon>Helsingorvirus Cba181</taxon>
    </lineage>
</organism>
<dbReference type="EMBL" id="KC821619">
    <property type="protein sequence ID" value="AGO48469.1"/>
    <property type="molecule type" value="Genomic_DNA"/>
</dbReference>
<dbReference type="GeneID" id="16797100"/>
<reference evidence="1 2" key="1">
    <citation type="journal article" date="2013" name="Proc. Natl. Acad. Sci. U.S.A.">
        <title>Twelve previously unknown phage genera are ubiquitous in global oceans.</title>
        <authorList>
            <person name="Holmfeldt K."/>
            <person name="Solonenko N."/>
            <person name="Shah M."/>
            <person name="Corrier K."/>
            <person name="Riemann L."/>
            <person name="Verberkmoes N.C."/>
            <person name="Sullivan M.B."/>
        </authorList>
    </citation>
    <scope>NUCLEOTIDE SEQUENCE [LARGE SCALE GENOMIC DNA]</scope>
    <source>
        <strain evidence="1">Phi18:1</strain>
    </source>
</reference>
<keyword evidence="2" id="KW-1185">Reference proteome</keyword>
<dbReference type="OrthoDB" id="28164at10239"/>
<dbReference type="KEGG" id="vg:16797100"/>
<dbReference type="RefSeq" id="YP_008240936.1">
    <property type="nucleotide sequence ID" value="NC_021790.1"/>
</dbReference>
<evidence type="ECO:0000313" key="2">
    <source>
        <dbReference type="Proteomes" id="UP000014712"/>
    </source>
</evidence>
<proteinExistence type="predicted"/>
<protein>
    <submittedName>
        <fullName evidence="1">Uncharacterized protein</fullName>
    </submittedName>
</protein>
<dbReference type="Proteomes" id="UP000014712">
    <property type="component" value="Segment"/>
</dbReference>
<reference evidence="2" key="2">
    <citation type="submission" date="2013-03" db="EMBL/GenBank/DDBJ databases">
        <title>The Cellulophaga phages: a novel, diverse, and globally ubiquitous model system.</title>
        <authorList>
            <person name="Holmfeldt K."/>
            <person name="Solonenko N."/>
            <person name="Shah M."/>
            <person name="Corrier K."/>
            <person name="Riemann L."/>
            <person name="VerBerkmoes N.C."/>
            <person name="Sullivan M.B."/>
        </authorList>
    </citation>
    <scope>NUCLEOTIDE SEQUENCE [LARGE SCALE GENOMIC DNA]</scope>
</reference>
<name>R9ZYN7_9CAUD</name>
<accession>R9ZYN7</accession>